<dbReference type="Pfam" id="PF09346">
    <property type="entry name" value="SMI1_KNR4"/>
    <property type="match status" value="1"/>
</dbReference>
<gene>
    <name evidence="3" type="ORF">SOCEGT47_042340</name>
</gene>
<dbReference type="AlphaFoldDB" id="A0A4P2Q331"/>
<proteinExistence type="predicted"/>
<feature type="domain" description="Knr4/Smi1-like" evidence="2">
    <location>
        <begin position="33"/>
        <end position="173"/>
    </location>
</feature>
<dbReference type="OrthoDB" id="5505536at2"/>
<evidence type="ECO:0000256" key="1">
    <source>
        <dbReference type="SAM" id="MobiDB-lite"/>
    </source>
</evidence>
<feature type="compositionally biased region" description="Basic and acidic residues" evidence="1">
    <location>
        <begin position="98"/>
        <end position="108"/>
    </location>
</feature>
<name>A0A4P2Q331_SORCE</name>
<evidence type="ECO:0000313" key="3">
    <source>
        <dbReference type="EMBL" id="AUX23704.1"/>
    </source>
</evidence>
<dbReference type="Proteomes" id="UP000295781">
    <property type="component" value="Chromosome"/>
</dbReference>
<accession>A0A4P2Q331</accession>
<evidence type="ECO:0000313" key="4">
    <source>
        <dbReference type="Proteomes" id="UP000295781"/>
    </source>
</evidence>
<dbReference type="InterPro" id="IPR037883">
    <property type="entry name" value="Knr4/Smi1-like_sf"/>
</dbReference>
<dbReference type="EMBL" id="CP012670">
    <property type="protein sequence ID" value="AUX23704.1"/>
    <property type="molecule type" value="Genomic_DNA"/>
</dbReference>
<sequence>MDWLESMHRIRALKLELARLDPRRGMPIAPPAGASESAIVAVERRLGMPLPPSYRELLSLHDGWPQLFAGASLLGVRALARGTFMDVGRMVLEHCEAEEAHGEGEGHAAEASARGRAGERPRRTLVPFGIDPTAETVFAWDVDAVAEDGELAVVLWTNDIGLRLSGFPELLEMVKDMLAAELEDRRRIAAAQLELSPRPRAVIAPRSRARAVAVPLTPAPRLAARSALTG</sequence>
<dbReference type="SUPFAM" id="SSF160631">
    <property type="entry name" value="SMI1/KNR4-like"/>
    <property type="match status" value="1"/>
</dbReference>
<organism evidence="3 4">
    <name type="scientific">Sorangium cellulosum</name>
    <name type="common">Polyangium cellulosum</name>
    <dbReference type="NCBI Taxonomy" id="56"/>
    <lineage>
        <taxon>Bacteria</taxon>
        <taxon>Pseudomonadati</taxon>
        <taxon>Myxococcota</taxon>
        <taxon>Polyangia</taxon>
        <taxon>Polyangiales</taxon>
        <taxon>Polyangiaceae</taxon>
        <taxon>Sorangium</taxon>
    </lineage>
</organism>
<dbReference type="SMART" id="SM00860">
    <property type="entry name" value="SMI1_KNR4"/>
    <property type="match status" value="1"/>
</dbReference>
<protein>
    <recommendedName>
        <fullName evidence="2">Knr4/Smi1-like domain-containing protein</fullName>
    </recommendedName>
</protein>
<reference evidence="3 4" key="1">
    <citation type="submission" date="2015-09" db="EMBL/GenBank/DDBJ databases">
        <title>Sorangium comparison.</title>
        <authorList>
            <person name="Zaburannyi N."/>
            <person name="Bunk B."/>
            <person name="Overmann J."/>
            <person name="Mueller R."/>
        </authorList>
    </citation>
    <scope>NUCLEOTIDE SEQUENCE [LARGE SCALE GENOMIC DNA]</scope>
    <source>
        <strain evidence="3 4">So ceGT47</strain>
    </source>
</reference>
<evidence type="ECO:0000259" key="2">
    <source>
        <dbReference type="SMART" id="SM00860"/>
    </source>
</evidence>
<feature type="region of interest" description="Disordered" evidence="1">
    <location>
        <begin position="98"/>
        <end position="119"/>
    </location>
</feature>
<dbReference type="InterPro" id="IPR018958">
    <property type="entry name" value="Knr4/Smi1-like_dom"/>
</dbReference>
<dbReference type="RefSeq" id="WP_129349061.1">
    <property type="nucleotide sequence ID" value="NZ_CP012670.1"/>
</dbReference>
<dbReference type="Gene3D" id="3.40.1580.10">
    <property type="entry name" value="SMI1/KNR4-like"/>
    <property type="match status" value="1"/>
</dbReference>